<dbReference type="Pfam" id="PF13561">
    <property type="entry name" value="adh_short_C2"/>
    <property type="match status" value="1"/>
</dbReference>
<dbReference type="EC" id="1.1.1.47" evidence="2"/>
<dbReference type="RefSeq" id="WP_208632536.1">
    <property type="nucleotide sequence ID" value="NZ_CP059319.1"/>
</dbReference>
<dbReference type="AlphaFoldDB" id="A0A975D1F4"/>
<name>A0A975D1F4_9SPHN</name>
<dbReference type="PANTHER" id="PTHR42879:SF2">
    <property type="entry name" value="3-OXOACYL-[ACYL-CARRIER-PROTEIN] REDUCTASE FABG"/>
    <property type="match status" value="1"/>
</dbReference>
<protein>
    <submittedName>
        <fullName evidence="2">Glucose 1-dehydrogenase</fullName>
        <ecNumber evidence="2">1.1.1.47</ecNumber>
    </submittedName>
</protein>
<accession>A0A975D1F4</accession>
<dbReference type="InterPro" id="IPR050259">
    <property type="entry name" value="SDR"/>
</dbReference>
<dbReference type="SUPFAM" id="SSF51735">
    <property type="entry name" value="NAD(P)-binding Rossmann-fold domains"/>
    <property type="match status" value="1"/>
</dbReference>
<dbReference type="GO" id="GO:0032787">
    <property type="term" value="P:monocarboxylic acid metabolic process"/>
    <property type="evidence" value="ECO:0007669"/>
    <property type="project" value="UniProtKB-ARBA"/>
</dbReference>
<reference evidence="2" key="1">
    <citation type="submission" date="2020-07" db="EMBL/GenBank/DDBJ databases">
        <authorList>
            <person name="Camacho E."/>
        </authorList>
    </citation>
    <scope>NUCLEOTIDE SEQUENCE</scope>
    <source>
        <strain evidence="2">MPO218</strain>
    </source>
</reference>
<sequence>MRLKDKVAIVTGAASGLGKAIARRYAEEGADLVLADMDIDLARAVADELSALGSRVVAHQTDVASEESVRRMVDAALAAFGRIDILVNNAGLSTLRLFLDLPVAEWDHVMGVNLRGPFLCSQMVGRHMAERREGAIINVTSIEQDFGSHNRAHYVASKGGLKTLTKAMALSFAPHNVRVNAIAPGGFNTEILVKTFPDVAVREAFVADFVKKIPMKRLGEPHEIAGAAVFLASDDASYMIGSVIDVNGGASAPVPSDP</sequence>
<gene>
    <name evidence="2" type="ORF">HRJ34_23100</name>
</gene>
<dbReference type="EMBL" id="CP059319">
    <property type="protein sequence ID" value="QTH21172.1"/>
    <property type="molecule type" value="Genomic_DNA"/>
</dbReference>
<dbReference type="GO" id="GO:0047936">
    <property type="term" value="F:glucose 1-dehydrogenase [NAD(P)+] activity"/>
    <property type="evidence" value="ECO:0007669"/>
    <property type="project" value="UniProtKB-EC"/>
</dbReference>
<dbReference type="PROSITE" id="PS00061">
    <property type="entry name" value="ADH_SHORT"/>
    <property type="match status" value="1"/>
</dbReference>
<dbReference type="PRINTS" id="PR00080">
    <property type="entry name" value="SDRFAMILY"/>
</dbReference>
<dbReference type="InterPro" id="IPR020904">
    <property type="entry name" value="Sc_DH/Rdtase_CS"/>
</dbReference>
<dbReference type="Gene3D" id="3.40.50.720">
    <property type="entry name" value="NAD(P)-binding Rossmann-like Domain"/>
    <property type="match status" value="1"/>
</dbReference>
<dbReference type="PANTHER" id="PTHR42879">
    <property type="entry name" value="3-OXOACYL-(ACYL-CARRIER-PROTEIN) REDUCTASE"/>
    <property type="match status" value="1"/>
</dbReference>
<dbReference type="NCBIfam" id="NF005559">
    <property type="entry name" value="PRK07231.1"/>
    <property type="match status" value="1"/>
</dbReference>
<evidence type="ECO:0000313" key="3">
    <source>
        <dbReference type="Proteomes" id="UP000664914"/>
    </source>
</evidence>
<dbReference type="FunFam" id="3.40.50.720:FF:000084">
    <property type="entry name" value="Short-chain dehydrogenase reductase"/>
    <property type="match status" value="1"/>
</dbReference>
<evidence type="ECO:0000256" key="1">
    <source>
        <dbReference type="ARBA" id="ARBA00006484"/>
    </source>
</evidence>
<keyword evidence="2" id="KW-0560">Oxidoreductase</keyword>
<dbReference type="InterPro" id="IPR036291">
    <property type="entry name" value="NAD(P)-bd_dom_sf"/>
</dbReference>
<proteinExistence type="inferred from homology"/>
<dbReference type="PRINTS" id="PR00081">
    <property type="entry name" value="GDHRDH"/>
</dbReference>
<reference evidence="2" key="2">
    <citation type="submission" date="2021-04" db="EMBL/GenBank/DDBJ databases">
        <title>Isolation and genomic analysis of the ibuprofen-degrading bacterium Sphingomonas strain MPO218.</title>
        <authorList>
            <person name="Aulestia M."/>
            <person name="Flores A."/>
            <person name="Mangas E.L."/>
            <person name="Perez-Pulido A.J."/>
            <person name="Santero E."/>
            <person name="Camacho E.M."/>
        </authorList>
    </citation>
    <scope>NUCLEOTIDE SEQUENCE</scope>
    <source>
        <strain evidence="2">MPO218</strain>
    </source>
</reference>
<dbReference type="Proteomes" id="UP000664914">
    <property type="component" value="Chromosome"/>
</dbReference>
<evidence type="ECO:0000313" key="2">
    <source>
        <dbReference type="EMBL" id="QTH21172.1"/>
    </source>
</evidence>
<comment type="similarity">
    <text evidence="1">Belongs to the short-chain dehydrogenases/reductases (SDR) family.</text>
</comment>
<dbReference type="InterPro" id="IPR002347">
    <property type="entry name" value="SDR_fam"/>
</dbReference>
<organism evidence="2 3">
    <name type="scientific">Rhizorhabdus wittichii</name>
    <dbReference type="NCBI Taxonomy" id="160791"/>
    <lineage>
        <taxon>Bacteria</taxon>
        <taxon>Pseudomonadati</taxon>
        <taxon>Pseudomonadota</taxon>
        <taxon>Alphaproteobacteria</taxon>
        <taxon>Sphingomonadales</taxon>
        <taxon>Sphingomonadaceae</taxon>
        <taxon>Rhizorhabdus</taxon>
    </lineage>
</organism>